<sequence length="116" mass="12289">MGSPAREAESSKEGSRRERLSMLAKRAVQTAQALQHKKPTSSVDADITGDRVKFLGPSSSAISSLQGPPLRGPTIGFQGKVLLAFEDNASSKIGIRFDRPVPDGNDLGGLCEEDHG</sequence>
<gene>
    <name evidence="2" type="ORF">Bca52824_035532</name>
</gene>
<proteinExistence type="predicted"/>
<dbReference type="EMBL" id="JAAMPC010000008">
    <property type="protein sequence ID" value="KAG2299060.1"/>
    <property type="molecule type" value="Genomic_DNA"/>
</dbReference>
<keyword evidence="3" id="KW-1185">Reference proteome</keyword>
<feature type="region of interest" description="Disordered" evidence="1">
    <location>
        <begin position="28"/>
        <end position="48"/>
    </location>
</feature>
<evidence type="ECO:0000256" key="1">
    <source>
        <dbReference type="SAM" id="MobiDB-lite"/>
    </source>
</evidence>
<protein>
    <submittedName>
        <fullName evidence="2">Uncharacterized protein</fullName>
    </submittedName>
</protein>
<evidence type="ECO:0000313" key="3">
    <source>
        <dbReference type="Proteomes" id="UP000886595"/>
    </source>
</evidence>
<accession>A0A8X7S2V2</accession>
<dbReference type="Proteomes" id="UP000886595">
    <property type="component" value="Unassembled WGS sequence"/>
</dbReference>
<name>A0A8X7S2V2_BRACI</name>
<reference evidence="2 3" key="1">
    <citation type="submission" date="2020-02" db="EMBL/GenBank/DDBJ databases">
        <authorList>
            <person name="Ma Q."/>
            <person name="Huang Y."/>
            <person name="Song X."/>
            <person name="Pei D."/>
        </authorList>
    </citation>
    <scope>NUCLEOTIDE SEQUENCE [LARGE SCALE GENOMIC DNA]</scope>
    <source>
        <strain evidence="2">Sxm20200214</strain>
        <tissue evidence="2">Leaf</tissue>
    </source>
</reference>
<comment type="caution">
    <text evidence="2">The sequence shown here is derived from an EMBL/GenBank/DDBJ whole genome shotgun (WGS) entry which is preliminary data.</text>
</comment>
<organism evidence="2 3">
    <name type="scientific">Brassica carinata</name>
    <name type="common">Ethiopian mustard</name>
    <name type="synonym">Abyssinian cabbage</name>
    <dbReference type="NCBI Taxonomy" id="52824"/>
    <lineage>
        <taxon>Eukaryota</taxon>
        <taxon>Viridiplantae</taxon>
        <taxon>Streptophyta</taxon>
        <taxon>Embryophyta</taxon>
        <taxon>Tracheophyta</taxon>
        <taxon>Spermatophyta</taxon>
        <taxon>Magnoliopsida</taxon>
        <taxon>eudicotyledons</taxon>
        <taxon>Gunneridae</taxon>
        <taxon>Pentapetalae</taxon>
        <taxon>rosids</taxon>
        <taxon>malvids</taxon>
        <taxon>Brassicales</taxon>
        <taxon>Brassicaceae</taxon>
        <taxon>Brassiceae</taxon>
        <taxon>Brassica</taxon>
    </lineage>
</organism>
<dbReference type="AlphaFoldDB" id="A0A8X7S2V2"/>
<feature type="region of interest" description="Disordered" evidence="1">
    <location>
        <begin position="96"/>
        <end position="116"/>
    </location>
</feature>
<evidence type="ECO:0000313" key="2">
    <source>
        <dbReference type="EMBL" id="KAG2299060.1"/>
    </source>
</evidence>
<dbReference type="OrthoDB" id="1721827at2759"/>